<reference evidence="3" key="1">
    <citation type="journal article" date="2022" name="Plant J.">
        <title>Strategies of tolerance reflected in two North American maple genomes.</title>
        <authorList>
            <person name="McEvoy S.L."/>
            <person name="Sezen U.U."/>
            <person name="Trouern-Trend A."/>
            <person name="McMahon S.M."/>
            <person name="Schaberg P.G."/>
            <person name="Yang J."/>
            <person name="Wegrzyn J.L."/>
            <person name="Swenson N.G."/>
        </authorList>
    </citation>
    <scope>NUCLEOTIDE SEQUENCE</scope>
    <source>
        <strain evidence="3">NS2018</strain>
    </source>
</reference>
<dbReference type="InterPro" id="IPR002885">
    <property type="entry name" value="PPR_rpt"/>
</dbReference>
<gene>
    <name evidence="3" type="ORF">LWI29_036571</name>
</gene>
<proteinExistence type="predicted"/>
<reference evidence="3" key="2">
    <citation type="submission" date="2023-06" db="EMBL/GenBank/DDBJ databases">
        <authorList>
            <person name="Swenson N.G."/>
            <person name="Wegrzyn J.L."/>
            <person name="Mcevoy S.L."/>
        </authorList>
    </citation>
    <scope>NUCLEOTIDE SEQUENCE</scope>
    <source>
        <strain evidence="3">NS2018</strain>
        <tissue evidence="3">Leaf</tissue>
    </source>
</reference>
<evidence type="ECO:0000313" key="3">
    <source>
        <dbReference type="EMBL" id="KAK0583403.1"/>
    </source>
</evidence>
<organism evidence="3 4">
    <name type="scientific">Acer saccharum</name>
    <name type="common">Sugar maple</name>
    <dbReference type="NCBI Taxonomy" id="4024"/>
    <lineage>
        <taxon>Eukaryota</taxon>
        <taxon>Viridiplantae</taxon>
        <taxon>Streptophyta</taxon>
        <taxon>Embryophyta</taxon>
        <taxon>Tracheophyta</taxon>
        <taxon>Spermatophyta</taxon>
        <taxon>Magnoliopsida</taxon>
        <taxon>eudicotyledons</taxon>
        <taxon>Gunneridae</taxon>
        <taxon>Pentapetalae</taxon>
        <taxon>rosids</taxon>
        <taxon>malvids</taxon>
        <taxon>Sapindales</taxon>
        <taxon>Sapindaceae</taxon>
        <taxon>Hippocastanoideae</taxon>
        <taxon>Acereae</taxon>
        <taxon>Acer</taxon>
    </lineage>
</organism>
<evidence type="ECO:0008006" key="5">
    <source>
        <dbReference type="Google" id="ProtNLM"/>
    </source>
</evidence>
<evidence type="ECO:0000256" key="1">
    <source>
        <dbReference type="ARBA" id="ARBA00022737"/>
    </source>
</evidence>
<dbReference type="FunFam" id="1.25.40.10:FF:000031">
    <property type="entry name" value="Pentatricopeptide repeat-containing protein mitochondrial"/>
    <property type="match status" value="1"/>
</dbReference>
<protein>
    <recommendedName>
        <fullName evidence="5">Pentatricopeptide repeat-containing protein</fullName>
    </recommendedName>
</protein>
<dbReference type="Pfam" id="PF20431">
    <property type="entry name" value="E_motif"/>
    <property type="match status" value="1"/>
</dbReference>
<dbReference type="InterPro" id="IPR046848">
    <property type="entry name" value="E_motif"/>
</dbReference>
<dbReference type="GO" id="GO:0003723">
    <property type="term" value="F:RNA binding"/>
    <property type="evidence" value="ECO:0007669"/>
    <property type="project" value="InterPro"/>
</dbReference>
<feature type="repeat" description="PPR" evidence="2">
    <location>
        <begin position="23"/>
        <end position="57"/>
    </location>
</feature>
<dbReference type="PANTHER" id="PTHR47926:SF465">
    <property type="entry name" value="PENTATRICOPEPTIDE REPEAT (PPR-LIKE) SUPERFAMILY PROTEIN"/>
    <property type="match status" value="1"/>
</dbReference>
<comment type="caution">
    <text evidence="3">The sequence shown here is derived from an EMBL/GenBank/DDBJ whole genome shotgun (WGS) entry which is preliminary data.</text>
</comment>
<dbReference type="InterPro" id="IPR046960">
    <property type="entry name" value="PPR_At4g14850-like_plant"/>
</dbReference>
<dbReference type="PROSITE" id="PS51375">
    <property type="entry name" value="PPR"/>
    <property type="match status" value="1"/>
</dbReference>
<dbReference type="FunFam" id="1.25.40.10:FF:000366">
    <property type="entry name" value="Pentatricopeptide (PPR) repeat-containing protein"/>
    <property type="match status" value="1"/>
</dbReference>
<dbReference type="AlphaFoldDB" id="A0AA39S2L2"/>
<keyword evidence="4" id="KW-1185">Reference proteome</keyword>
<dbReference type="Gene3D" id="1.25.40.10">
    <property type="entry name" value="Tetratricopeptide repeat domain"/>
    <property type="match status" value="1"/>
</dbReference>
<dbReference type="NCBIfam" id="TIGR00756">
    <property type="entry name" value="PPR"/>
    <property type="match status" value="1"/>
</dbReference>
<dbReference type="GO" id="GO:0009451">
    <property type="term" value="P:RNA modification"/>
    <property type="evidence" value="ECO:0007669"/>
    <property type="project" value="InterPro"/>
</dbReference>
<sequence>MYAKCGSLEIGRRVFDLTDDKQDPVLWNTMISALAQHGHGEEALNMFDDMVRSSVKPDRITLVVVLNACSHSGLVQEGVRNFESMTRDHGIVPNQEHYACLIDLMGRAGRFDQLMNQLKKLPCELDDRLWNAILGVCRIHGNMELGRKAAERLIELEPQSSAAYVLLSSIYAALGKWELVEKVRRLMDERKVKKERAISWIEIENNVHTFTVSNRLHPLKDVIYSVLEQLGSQMEEDAPSIDPER</sequence>
<accession>A0AA39S2L2</accession>
<dbReference type="Proteomes" id="UP001168877">
    <property type="component" value="Unassembled WGS sequence"/>
</dbReference>
<dbReference type="SUPFAM" id="SSF48452">
    <property type="entry name" value="TPR-like"/>
    <property type="match status" value="1"/>
</dbReference>
<evidence type="ECO:0000256" key="2">
    <source>
        <dbReference type="PROSITE-ProRule" id="PRU00708"/>
    </source>
</evidence>
<evidence type="ECO:0000313" key="4">
    <source>
        <dbReference type="Proteomes" id="UP001168877"/>
    </source>
</evidence>
<dbReference type="Pfam" id="PF13041">
    <property type="entry name" value="PPR_2"/>
    <property type="match status" value="1"/>
</dbReference>
<dbReference type="EMBL" id="JAUESC010000384">
    <property type="protein sequence ID" value="KAK0583403.1"/>
    <property type="molecule type" value="Genomic_DNA"/>
</dbReference>
<dbReference type="InterPro" id="IPR011990">
    <property type="entry name" value="TPR-like_helical_dom_sf"/>
</dbReference>
<dbReference type="PANTHER" id="PTHR47926">
    <property type="entry name" value="PENTATRICOPEPTIDE REPEAT-CONTAINING PROTEIN"/>
    <property type="match status" value="1"/>
</dbReference>
<name>A0AA39S2L2_ACESA</name>
<keyword evidence="1" id="KW-0677">Repeat</keyword>